<dbReference type="Pfam" id="PF05065">
    <property type="entry name" value="Phage_capsid"/>
    <property type="match status" value="1"/>
</dbReference>
<sequence length="419" mass="45270">MSKLAQLREIRNVKAKEANDINNKYAADVRMPEADATRMDAVLAEVEAIDVDIAREQRRAQLAAEDPKAQHEALLNAATKDPAKQTDESKALRAFMAGGISNMAEADRQRMLARQTPDIRNAMSTTTTTEGGFTVATEYQKSLEIAMKAYGGMRQVASGIRTASGASMNFPATDPTAEEGEIVGQNGPVSGLDTTFTNFSMDVWKYSSKKIALPFELVQDSFIDIEAYIQGLLAMRLGRIQNRHFTVGTGSGQPNGIVTAAASGKVGTTGQTLTVIYDDLVDLEHSVDPAYRSMPGVGYMMADSSVKVLRKIKDSQGRPIFVPGYEANAMINGGAPDRLMGRPIYINQHMAAMAANAKSILFGQLSKYIIRDVMDLTLFRMTDSAFTLNGQIGFVAFMRAGGNLIDAGGAVKYYANSAT</sequence>
<dbReference type="InterPro" id="IPR024455">
    <property type="entry name" value="Phage_capsid"/>
</dbReference>
<feature type="domain" description="Phage capsid-like C-terminal" evidence="2">
    <location>
        <begin position="131"/>
        <end position="412"/>
    </location>
</feature>
<dbReference type="Proteomes" id="UP001596084">
    <property type="component" value="Unassembled WGS sequence"/>
</dbReference>
<name>A0ABW0QGW7_9BURK</name>
<evidence type="ECO:0000259" key="2">
    <source>
        <dbReference type="Pfam" id="PF05065"/>
    </source>
</evidence>
<dbReference type="InterPro" id="IPR054612">
    <property type="entry name" value="Phage_capsid-like_C"/>
</dbReference>
<gene>
    <name evidence="3" type="ORF">ACFPP7_24395</name>
</gene>
<evidence type="ECO:0000313" key="4">
    <source>
        <dbReference type="Proteomes" id="UP001596084"/>
    </source>
</evidence>
<dbReference type="SUPFAM" id="SSF56563">
    <property type="entry name" value="Major capsid protein gp5"/>
    <property type="match status" value="1"/>
</dbReference>
<reference evidence="4" key="1">
    <citation type="journal article" date="2019" name="Int. J. Syst. Evol. Microbiol.">
        <title>The Global Catalogue of Microorganisms (GCM) 10K type strain sequencing project: providing services to taxonomists for standard genome sequencing and annotation.</title>
        <authorList>
            <consortium name="The Broad Institute Genomics Platform"/>
            <consortium name="The Broad Institute Genome Sequencing Center for Infectious Disease"/>
            <person name="Wu L."/>
            <person name="Ma J."/>
        </authorList>
    </citation>
    <scope>NUCLEOTIDE SEQUENCE [LARGE SCALE GENOMIC DNA]</scope>
    <source>
        <strain evidence="4">CGMCC 4.7277</strain>
    </source>
</reference>
<dbReference type="NCBIfam" id="TIGR01554">
    <property type="entry name" value="major_cap_HK97"/>
    <property type="match status" value="1"/>
</dbReference>
<dbReference type="EMBL" id="JBHSMX010000066">
    <property type="protein sequence ID" value="MFC5524023.1"/>
    <property type="molecule type" value="Genomic_DNA"/>
</dbReference>
<accession>A0ABW0QGW7</accession>
<keyword evidence="4" id="KW-1185">Reference proteome</keyword>
<evidence type="ECO:0000313" key="3">
    <source>
        <dbReference type="EMBL" id="MFC5524023.1"/>
    </source>
</evidence>
<comment type="caution">
    <text evidence="3">The sequence shown here is derived from an EMBL/GenBank/DDBJ whole genome shotgun (WGS) entry which is preliminary data.</text>
</comment>
<dbReference type="RefSeq" id="WP_068832046.1">
    <property type="nucleotide sequence ID" value="NZ_JBHSMX010000066.1"/>
</dbReference>
<organism evidence="3 4">
    <name type="scientific">Polaromonas jejuensis</name>
    <dbReference type="NCBI Taxonomy" id="457502"/>
    <lineage>
        <taxon>Bacteria</taxon>
        <taxon>Pseudomonadati</taxon>
        <taxon>Pseudomonadota</taxon>
        <taxon>Betaproteobacteria</taxon>
        <taxon>Burkholderiales</taxon>
        <taxon>Comamonadaceae</taxon>
        <taxon>Polaromonas</taxon>
    </lineage>
</organism>
<protein>
    <submittedName>
        <fullName evidence="3">Phage major capsid protein</fullName>
    </submittedName>
</protein>
<evidence type="ECO:0000256" key="1">
    <source>
        <dbReference type="ARBA" id="ARBA00004328"/>
    </source>
</evidence>
<comment type="subcellular location">
    <subcellularLocation>
        <location evidence="1">Virion</location>
    </subcellularLocation>
</comment>
<proteinExistence type="predicted"/>